<evidence type="ECO:0000259" key="4">
    <source>
        <dbReference type="PROSITE" id="PS51722"/>
    </source>
</evidence>
<dbReference type="GO" id="GO:0005525">
    <property type="term" value="F:GTP binding"/>
    <property type="evidence" value="ECO:0007669"/>
    <property type="project" value="UniProtKB-KW"/>
</dbReference>
<proteinExistence type="predicted"/>
<dbReference type="AlphaFoldDB" id="A0A1F6G9H8"/>
<dbReference type="PROSITE" id="PS51722">
    <property type="entry name" value="G_TR_2"/>
    <property type="match status" value="1"/>
</dbReference>
<evidence type="ECO:0000256" key="1">
    <source>
        <dbReference type="ARBA" id="ARBA00022679"/>
    </source>
</evidence>
<dbReference type="STRING" id="1817772.A2527_05890"/>
<dbReference type="InterPro" id="IPR054696">
    <property type="entry name" value="GTP-eEF1A_C"/>
</dbReference>
<protein>
    <submittedName>
        <fullName evidence="5">Adenylyl-sulfate kinase</fullName>
    </submittedName>
</protein>
<organism evidence="5 6">
    <name type="scientific">Candidatus Lambdaproteobacteria bacterium RIFOXYD2_FULL_50_16</name>
    <dbReference type="NCBI Taxonomy" id="1817772"/>
    <lineage>
        <taxon>Bacteria</taxon>
        <taxon>Pseudomonadati</taxon>
        <taxon>Pseudomonadota</taxon>
        <taxon>Candidatus Lambdaproteobacteria</taxon>
    </lineage>
</organism>
<keyword evidence="5" id="KW-0418">Kinase</keyword>
<dbReference type="InterPro" id="IPR025662">
    <property type="entry name" value="Sigma_54_int_dom_ATP-bd_1"/>
</dbReference>
<evidence type="ECO:0000256" key="3">
    <source>
        <dbReference type="ARBA" id="ARBA00023134"/>
    </source>
</evidence>
<dbReference type="SUPFAM" id="SSF50447">
    <property type="entry name" value="Translation proteins"/>
    <property type="match status" value="1"/>
</dbReference>
<dbReference type="Pfam" id="PF22594">
    <property type="entry name" value="GTP-eEF1A_C"/>
    <property type="match status" value="1"/>
</dbReference>
<keyword evidence="3" id="KW-0342">GTP-binding</keyword>
<keyword evidence="2" id="KW-0547">Nucleotide-binding</keyword>
<keyword evidence="1" id="KW-0808">Transferase</keyword>
<dbReference type="Pfam" id="PF01583">
    <property type="entry name" value="APS_kinase"/>
    <property type="match status" value="1"/>
</dbReference>
<dbReference type="Proteomes" id="UP000178449">
    <property type="component" value="Unassembled WGS sequence"/>
</dbReference>
<sequence>MNQELNQERMNIVIVGHVDHGKSTVIGRLLADTGSLPEGKLEQVKAMCLKTARPFEYAFLLDALADEQDQGITIDAARCFFKSKKRHYIVLDAPGHIEFLKNMVTGAANAEAALLVIDAKEGVQENSKRHGYLVSMLGIKKVVVVVNKMDLVGYAQASFENTVAEYGEFLKKINLEPVGYIPIAAREGDHMVGPSVNMPWHKGHNILSQLDDLIPEDKEAKLALPLRFPVQDIYKFTESGDDRRIFAGTIETGTAQVGQAVTFWPSGKTSKIASIEQFNCPPSTQAKAGQALGFTLETQIYVQPGEIMVASGEAAPIQGRRFRANIFWMSKAPLILGKNYKLKLATKRVNVRLVEVLNVLDASELTSVKGKNLVERHDLGECIFETLKPIAYDLAAQIDATGRFVLVDNFEIAGGGIVLESIEIGETVEQAHVRERESRWESGHITPELRAQAFLHRAKFVLITGQSGAGKRKVAMALEKRLFLARKNVYYLSHANLNQGLTGDIKLRTWDRAEEIRRLGELARLMTDAGQIFITALSEVDDYDLEQLRTLNAPHEILVVHMGDNPPEAYKPDLILEPGTTTDSAVNRIQKALSDAQVLEFYI</sequence>
<dbReference type="InterPro" id="IPR009001">
    <property type="entry name" value="Transl_elong_EF1A/Init_IF2_C"/>
</dbReference>
<dbReference type="PANTHER" id="PTHR23115">
    <property type="entry name" value="TRANSLATION FACTOR"/>
    <property type="match status" value="1"/>
</dbReference>
<feature type="domain" description="Tr-type G" evidence="4">
    <location>
        <begin position="7"/>
        <end position="218"/>
    </location>
</feature>
<dbReference type="EMBL" id="MFNE01000035">
    <property type="protein sequence ID" value="OGG94728.1"/>
    <property type="molecule type" value="Genomic_DNA"/>
</dbReference>
<dbReference type="InterPro" id="IPR000795">
    <property type="entry name" value="T_Tr_GTP-bd_dom"/>
</dbReference>
<evidence type="ECO:0000313" key="6">
    <source>
        <dbReference type="Proteomes" id="UP000178449"/>
    </source>
</evidence>
<dbReference type="SUPFAM" id="SSF52540">
    <property type="entry name" value="P-loop containing nucleoside triphosphate hydrolases"/>
    <property type="match status" value="2"/>
</dbReference>
<dbReference type="PROSITE" id="PS00301">
    <property type="entry name" value="G_TR_1"/>
    <property type="match status" value="1"/>
</dbReference>
<dbReference type="PROSITE" id="PS00675">
    <property type="entry name" value="SIGMA54_INTERACT_1"/>
    <property type="match status" value="1"/>
</dbReference>
<dbReference type="InterPro" id="IPR044138">
    <property type="entry name" value="CysN_II"/>
</dbReference>
<dbReference type="SUPFAM" id="SSF50465">
    <property type="entry name" value="EF-Tu/eEF-1alpha/eIF2-gamma C-terminal domain"/>
    <property type="match status" value="1"/>
</dbReference>
<dbReference type="InterPro" id="IPR009000">
    <property type="entry name" value="Transl_B-barrel_sf"/>
</dbReference>
<dbReference type="InterPro" id="IPR031157">
    <property type="entry name" value="G_TR_CS"/>
</dbReference>
<dbReference type="Gene3D" id="3.40.50.300">
    <property type="entry name" value="P-loop containing nucleotide triphosphate hydrolases"/>
    <property type="match status" value="2"/>
</dbReference>
<dbReference type="GO" id="GO:0016301">
    <property type="term" value="F:kinase activity"/>
    <property type="evidence" value="ECO:0007669"/>
    <property type="project" value="UniProtKB-KW"/>
</dbReference>
<dbReference type="PRINTS" id="PR00315">
    <property type="entry name" value="ELONGATNFCT"/>
</dbReference>
<dbReference type="CDD" id="cd04095">
    <property type="entry name" value="CysN_NoDQ_III"/>
    <property type="match status" value="1"/>
</dbReference>
<dbReference type="GO" id="GO:0003924">
    <property type="term" value="F:GTPase activity"/>
    <property type="evidence" value="ECO:0007669"/>
    <property type="project" value="InterPro"/>
</dbReference>
<evidence type="ECO:0000256" key="2">
    <source>
        <dbReference type="ARBA" id="ARBA00022741"/>
    </source>
</evidence>
<dbReference type="InterPro" id="IPR027417">
    <property type="entry name" value="P-loop_NTPase"/>
</dbReference>
<comment type="caution">
    <text evidence="5">The sequence shown here is derived from an EMBL/GenBank/DDBJ whole genome shotgun (WGS) entry which is preliminary data.</text>
</comment>
<gene>
    <name evidence="5" type="ORF">A2527_05890</name>
</gene>
<name>A0A1F6G9H8_9PROT</name>
<dbReference type="InterPro" id="IPR050100">
    <property type="entry name" value="TRAFAC_GTPase_members"/>
</dbReference>
<dbReference type="Pfam" id="PF00009">
    <property type="entry name" value="GTP_EFTU"/>
    <property type="match status" value="1"/>
</dbReference>
<reference evidence="5 6" key="1">
    <citation type="journal article" date="2016" name="Nat. Commun.">
        <title>Thousands of microbial genomes shed light on interconnected biogeochemical processes in an aquifer system.</title>
        <authorList>
            <person name="Anantharaman K."/>
            <person name="Brown C.T."/>
            <person name="Hug L.A."/>
            <person name="Sharon I."/>
            <person name="Castelle C.J."/>
            <person name="Probst A.J."/>
            <person name="Thomas B.C."/>
            <person name="Singh A."/>
            <person name="Wilkins M.J."/>
            <person name="Karaoz U."/>
            <person name="Brodie E.L."/>
            <person name="Williams K.H."/>
            <person name="Hubbard S.S."/>
            <person name="Banfield J.F."/>
        </authorList>
    </citation>
    <scope>NUCLEOTIDE SEQUENCE [LARGE SCALE GENOMIC DNA]</scope>
</reference>
<dbReference type="InterPro" id="IPR059117">
    <property type="entry name" value="APS_kinase_dom"/>
</dbReference>
<dbReference type="InterPro" id="IPR044139">
    <property type="entry name" value="CysN_NoDQ_III"/>
</dbReference>
<accession>A0A1F6G9H8</accession>
<dbReference type="Gene3D" id="2.40.30.10">
    <property type="entry name" value="Translation factors"/>
    <property type="match status" value="2"/>
</dbReference>
<dbReference type="CDD" id="cd03695">
    <property type="entry name" value="CysN_NodQ_II"/>
    <property type="match status" value="1"/>
</dbReference>
<evidence type="ECO:0000313" key="5">
    <source>
        <dbReference type="EMBL" id="OGG94728.1"/>
    </source>
</evidence>